<accession>A0A3L6RXA4</accession>
<evidence type="ECO:0000313" key="3">
    <source>
        <dbReference type="EMBL" id="RLN11607.1"/>
    </source>
</evidence>
<feature type="transmembrane region" description="Helical" evidence="1">
    <location>
        <begin position="54"/>
        <end position="78"/>
    </location>
</feature>
<dbReference type="Pfam" id="PF13968">
    <property type="entry name" value="DUF4220"/>
    <property type="match status" value="1"/>
</dbReference>
<feature type="transmembrane region" description="Helical" evidence="1">
    <location>
        <begin position="486"/>
        <end position="505"/>
    </location>
</feature>
<evidence type="ECO:0000256" key="1">
    <source>
        <dbReference type="SAM" id="Phobius"/>
    </source>
</evidence>
<feature type="transmembrane region" description="Helical" evidence="1">
    <location>
        <begin position="461"/>
        <end position="479"/>
    </location>
</feature>
<protein>
    <recommendedName>
        <fullName evidence="2">DUF4220 domain-containing protein</fullName>
    </recommendedName>
</protein>
<evidence type="ECO:0000313" key="4">
    <source>
        <dbReference type="Proteomes" id="UP000275267"/>
    </source>
</evidence>
<dbReference type="InterPro" id="IPR007658">
    <property type="entry name" value="DUF594"/>
</dbReference>
<dbReference type="Proteomes" id="UP000275267">
    <property type="component" value="Unassembled WGS sequence"/>
</dbReference>
<evidence type="ECO:0000259" key="2">
    <source>
        <dbReference type="Pfam" id="PF13968"/>
    </source>
</evidence>
<comment type="caution">
    <text evidence="3">The sequence shown here is derived from an EMBL/GenBank/DDBJ whole genome shotgun (WGS) entry which is preliminary data.</text>
</comment>
<feature type="transmembrane region" description="Helical" evidence="1">
    <location>
        <begin position="137"/>
        <end position="154"/>
    </location>
</feature>
<feature type="domain" description="DUF4220" evidence="2">
    <location>
        <begin position="182"/>
        <end position="522"/>
    </location>
</feature>
<gene>
    <name evidence="3" type="ORF">C2845_PM09G01060</name>
</gene>
<keyword evidence="1" id="KW-0472">Membrane</keyword>
<name>A0A3L6RXA4_PANMI</name>
<dbReference type="InterPro" id="IPR025315">
    <property type="entry name" value="DUF4220"/>
</dbReference>
<dbReference type="AlphaFoldDB" id="A0A3L6RXA4"/>
<keyword evidence="1" id="KW-0812">Transmembrane</keyword>
<reference evidence="4" key="1">
    <citation type="journal article" date="2019" name="Nat. Commun.">
        <title>The genome of broomcorn millet.</title>
        <authorList>
            <person name="Zou C."/>
            <person name="Miki D."/>
            <person name="Li D."/>
            <person name="Tang Q."/>
            <person name="Xiao L."/>
            <person name="Rajput S."/>
            <person name="Deng P."/>
            <person name="Jia W."/>
            <person name="Huang R."/>
            <person name="Zhang M."/>
            <person name="Sun Y."/>
            <person name="Hu J."/>
            <person name="Fu X."/>
            <person name="Schnable P.S."/>
            <person name="Li F."/>
            <person name="Zhang H."/>
            <person name="Feng B."/>
            <person name="Zhu X."/>
            <person name="Liu R."/>
            <person name="Schnable J.C."/>
            <person name="Zhu J.-K."/>
            <person name="Zhang H."/>
        </authorList>
    </citation>
    <scope>NUCLEOTIDE SEQUENCE [LARGE SCALE GENOMIC DNA]</scope>
</reference>
<feature type="transmembrane region" description="Helical" evidence="1">
    <location>
        <begin position="400"/>
        <end position="420"/>
    </location>
</feature>
<keyword evidence="1" id="KW-1133">Transmembrane helix</keyword>
<keyword evidence="4" id="KW-1185">Reference proteome</keyword>
<dbReference type="Pfam" id="PF04578">
    <property type="entry name" value="DUF594"/>
    <property type="match status" value="1"/>
</dbReference>
<sequence length="821" mass="91765">MAPLLPEKNSSVPNLPSSYWDRIEQPTTLCPAAVIPYVLNLTSSYRDRIDEPTMVSASLFTFVLAGIFFSLNLLSGVSSDNVSAILHPRIRIFLSSALLVFLPVMSYLFSEAKNAGYYYPTSSGADASSEASMAADLSLRAGLILAWMLIVELLRKKLDEIPMKGYSSTIQRAGRVAWLGSLVFFNIKSAGRKAVFSILWILRATKVVQRIAFTEIGKRSYSHGAKNAWLLTSCMAHQMAAGDHGVGQAAGGNELLKRCNYIVMVEEKLMHKVTFDGYKLNRITPNDGIITVGKVWELVERDQQRFASMDQNQRLRGLCLSFVLFKLLRRRLELQPAMTDEETRDCRDLILNGLYNNNNNCESMAAGALVFQVMNDEVNFLCEYYHSVVPVVLASPSFLLVNYFLLHIVVFGLCFMAVVFCGNGDVTYAFKSISSDNYTLHSGIAQVAVCLLSRATHSPSAFFAIVDLSITVFLFAIFFYEEMWEFAVFVLSNWFLVSLICNYVAKTHCPITFTTRVILRSILWLRSKMTTTDIRFKQLCVLNLRRPPLILRLLPATLFLSVEKASVPSNLKHSVMEYLTEHVRGAANFTPLTNGKSALRRNNLLDQLSCACSSNSLAEVILTWHVATSLLEVKCPTTQGTTEEAAALSGLANRLSKYCAYLLAFHPEILPDNLETAELVLEEMNEELKVRLGCWVYYFSWRHTRIEKIMETRAAAGWMQNKVVQNGATLAGMMLQIMDDDDETSSSNGLEALVWKVLADVWTELIIYIAASSDQERVKGHENILEQGGEFITLLWALAMHTGISRPNTNATTTTTCLPEA</sequence>
<dbReference type="EMBL" id="PQIB02000006">
    <property type="protein sequence ID" value="RLN11607.1"/>
    <property type="molecule type" value="Genomic_DNA"/>
</dbReference>
<dbReference type="PANTHER" id="PTHR31325">
    <property type="entry name" value="OS01G0798800 PROTEIN-RELATED"/>
    <property type="match status" value="1"/>
</dbReference>
<dbReference type="STRING" id="4540.A0A3L6RXA4"/>
<organism evidence="3 4">
    <name type="scientific">Panicum miliaceum</name>
    <name type="common">Proso millet</name>
    <name type="synonym">Broomcorn millet</name>
    <dbReference type="NCBI Taxonomy" id="4540"/>
    <lineage>
        <taxon>Eukaryota</taxon>
        <taxon>Viridiplantae</taxon>
        <taxon>Streptophyta</taxon>
        <taxon>Embryophyta</taxon>
        <taxon>Tracheophyta</taxon>
        <taxon>Spermatophyta</taxon>
        <taxon>Magnoliopsida</taxon>
        <taxon>Liliopsida</taxon>
        <taxon>Poales</taxon>
        <taxon>Poaceae</taxon>
        <taxon>PACMAD clade</taxon>
        <taxon>Panicoideae</taxon>
        <taxon>Panicodae</taxon>
        <taxon>Paniceae</taxon>
        <taxon>Panicinae</taxon>
        <taxon>Panicum</taxon>
        <taxon>Panicum sect. Panicum</taxon>
    </lineage>
</organism>
<dbReference type="OrthoDB" id="660093at2759"/>
<proteinExistence type="predicted"/>
<feature type="transmembrane region" description="Helical" evidence="1">
    <location>
        <begin position="90"/>
        <end position="109"/>
    </location>
</feature>